<keyword evidence="2" id="KW-0378">Hydrolase</keyword>
<accession>A0A2S7WF66</accession>
<dbReference type="Pfam" id="PF01663">
    <property type="entry name" value="Phosphodiest"/>
    <property type="match status" value="1"/>
</dbReference>
<dbReference type="PANTHER" id="PTHR43108:SF6">
    <property type="entry name" value="N-SULPHOGLUCOSAMINE SULPHOHYDROLASE"/>
    <property type="match status" value="1"/>
</dbReference>
<name>A0A2S7WF66_9FLAO</name>
<evidence type="ECO:0000313" key="4">
    <source>
        <dbReference type="EMBL" id="PQJ76263.1"/>
    </source>
</evidence>
<dbReference type="GO" id="GO:0016787">
    <property type="term" value="F:hydrolase activity"/>
    <property type="evidence" value="ECO:0007669"/>
    <property type="project" value="UniProtKB-KW"/>
</dbReference>
<protein>
    <submittedName>
        <fullName evidence="4">Sulfatase</fullName>
    </submittedName>
</protein>
<sequence length="528" mass="61502">MKKAPLYFLSTLLLFGCKTIQKEKEQQKPNILFIMTDDHALAAISAYNGFLAKVAPTPNIDKLAKEGMLFNNMLCTNSICGPSRAAILTGKYPHVNGFYKNEGGGDFDETQQTFPKILQNNGYETAVFGKWHLGTAPTGFDYYKVLFNKEGQGSYYDPVFEVTGNRIVEEKGKYSTNVIKEDAINWLKKRKDKSKPFMLMYQFKAPHRPWEPGPGYENYLSDITIPYPATFNDEYKGRKAAKDAWMRIDGHMNRKDVKISPPQGLTEEELIAWNSFGNNDGEFWTPNEKMTEQERKNWKYQRYIKDYLRVVKGVDDAIGAMLAAIEKSGLADNTIIIYTSDQGFYLGEHGWFDKRFMYEESLHMPFIIKYPKKIKPGSVANQLALNIDYAPTLLQLAGIPIPKDIQGNSFLPVLENKTKKAFRDAVYYHYYEFPYWHHVQPHYGIRTERYKLIHYYYDMDEWELFDLENDPNELNNIYAEAKNKELISKLKTRLSELKKEYKMDLSLDEMRKMTDVRIERRYRVEPAN</sequence>
<comment type="caution">
    <text evidence="4">The sequence shown here is derived from an EMBL/GenBank/DDBJ whole genome shotgun (WGS) entry which is preliminary data.</text>
</comment>
<dbReference type="PROSITE" id="PS51257">
    <property type="entry name" value="PROKAR_LIPOPROTEIN"/>
    <property type="match status" value="1"/>
</dbReference>
<dbReference type="Gene3D" id="3.40.720.10">
    <property type="entry name" value="Alkaline Phosphatase, subunit A"/>
    <property type="match status" value="1"/>
</dbReference>
<gene>
    <name evidence="4" type="ORF">BTO13_12205</name>
</gene>
<dbReference type="InterPro" id="IPR024607">
    <property type="entry name" value="Sulfatase_CS"/>
</dbReference>
<dbReference type="InterPro" id="IPR017850">
    <property type="entry name" value="Alkaline_phosphatase_core_sf"/>
</dbReference>
<dbReference type="Pfam" id="PF16347">
    <property type="entry name" value="SGSH_C"/>
    <property type="match status" value="1"/>
</dbReference>
<dbReference type="AlphaFoldDB" id="A0A2S7WF66"/>
<dbReference type="CDD" id="cd16031">
    <property type="entry name" value="G6S_like"/>
    <property type="match status" value="1"/>
</dbReference>
<evidence type="ECO:0000259" key="3">
    <source>
        <dbReference type="Pfam" id="PF16347"/>
    </source>
</evidence>
<feature type="domain" description="N-sulphoglucosamine sulphohydrolase C-terminal" evidence="3">
    <location>
        <begin position="347"/>
        <end position="499"/>
    </location>
</feature>
<evidence type="ECO:0000313" key="5">
    <source>
        <dbReference type="Proteomes" id="UP000237608"/>
    </source>
</evidence>
<reference evidence="4 5" key="1">
    <citation type="submission" date="2016-12" db="EMBL/GenBank/DDBJ databases">
        <title>Trade-off between light-utilization and light-protection in marine flavobacteria.</title>
        <authorList>
            <person name="Kumagai Y."/>
            <person name="Yoshizawa S."/>
            <person name="Kogure K."/>
            <person name="Iwasaki W."/>
        </authorList>
    </citation>
    <scope>NUCLEOTIDE SEQUENCE [LARGE SCALE GENOMIC DNA]</scope>
    <source>
        <strain evidence="4 5">KCTC 22729</strain>
    </source>
</reference>
<dbReference type="InterPro" id="IPR002591">
    <property type="entry name" value="Phosphodiest/P_Trfase"/>
</dbReference>
<comment type="similarity">
    <text evidence="1">Belongs to the sulfatase family.</text>
</comment>
<dbReference type="SUPFAM" id="SSF53649">
    <property type="entry name" value="Alkaline phosphatase-like"/>
    <property type="match status" value="1"/>
</dbReference>
<organism evidence="4 5">
    <name type="scientific">Polaribacter gangjinensis</name>
    <dbReference type="NCBI Taxonomy" id="574710"/>
    <lineage>
        <taxon>Bacteria</taxon>
        <taxon>Pseudomonadati</taxon>
        <taxon>Bacteroidota</taxon>
        <taxon>Flavobacteriia</taxon>
        <taxon>Flavobacteriales</taxon>
        <taxon>Flavobacteriaceae</taxon>
    </lineage>
</organism>
<evidence type="ECO:0000256" key="2">
    <source>
        <dbReference type="ARBA" id="ARBA00022801"/>
    </source>
</evidence>
<dbReference type="PANTHER" id="PTHR43108">
    <property type="entry name" value="N-ACETYLGLUCOSAMINE-6-SULFATASE FAMILY MEMBER"/>
    <property type="match status" value="1"/>
</dbReference>
<proteinExistence type="inferred from homology"/>
<evidence type="ECO:0000256" key="1">
    <source>
        <dbReference type="ARBA" id="ARBA00008779"/>
    </source>
</evidence>
<dbReference type="Proteomes" id="UP000237608">
    <property type="component" value="Unassembled WGS sequence"/>
</dbReference>
<dbReference type="EMBL" id="MSCL01000001">
    <property type="protein sequence ID" value="PQJ76263.1"/>
    <property type="molecule type" value="Genomic_DNA"/>
</dbReference>
<dbReference type="InterPro" id="IPR032506">
    <property type="entry name" value="SGSH_C"/>
</dbReference>
<keyword evidence="5" id="KW-1185">Reference proteome</keyword>
<dbReference type="PROSITE" id="PS00523">
    <property type="entry name" value="SULFATASE_1"/>
    <property type="match status" value="1"/>
</dbReference>